<sequence>MRALQTGRAQQALGREQAVAAGAARLAASSDPVVVHRAAIETTLALIGGPGTVTLALGHDLRHHVVAGGPPGRVLDFEPLPAALTTALRGGEPVYLEGLDCERLRNILPLPPRRGSALIVRLRAGGRDVGALVVTAHRPLGPDVRAAVTAWSTQVATALAGLALTEELLHRAHHDPVTGLANRALMHQRLAAVLPTTPTALILVTVDGDHPDADVLCAVADRLTAAARPGDSVARLGDDEFGVVLPGIDDADEATEIATRLIEALRAPIETDDDPLTIGGSIGVALHAPGSGTPETSIAALVREAEAALRRARAATTPATPDPASPRRLYAVS</sequence>
<organism evidence="3 4">
    <name type="scientific">Cryptosporangium phraense</name>
    <dbReference type="NCBI Taxonomy" id="2593070"/>
    <lineage>
        <taxon>Bacteria</taxon>
        <taxon>Bacillati</taxon>
        <taxon>Actinomycetota</taxon>
        <taxon>Actinomycetes</taxon>
        <taxon>Cryptosporangiales</taxon>
        <taxon>Cryptosporangiaceae</taxon>
        <taxon>Cryptosporangium</taxon>
    </lineage>
</organism>
<dbReference type="OrthoDB" id="3291786at2"/>
<dbReference type="SMART" id="SM00267">
    <property type="entry name" value="GGDEF"/>
    <property type="match status" value="1"/>
</dbReference>
<feature type="domain" description="GGDEF" evidence="2">
    <location>
        <begin position="197"/>
        <end position="323"/>
    </location>
</feature>
<feature type="region of interest" description="Disordered" evidence="1">
    <location>
        <begin position="313"/>
        <end position="333"/>
    </location>
</feature>
<evidence type="ECO:0000313" key="4">
    <source>
        <dbReference type="Proteomes" id="UP000317982"/>
    </source>
</evidence>
<dbReference type="PROSITE" id="PS50887">
    <property type="entry name" value="GGDEF"/>
    <property type="match status" value="1"/>
</dbReference>
<dbReference type="SUPFAM" id="SSF55073">
    <property type="entry name" value="Nucleotide cyclase"/>
    <property type="match status" value="1"/>
</dbReference>
<dbReference type="PANTHER" id="PTHR44757">
    <property type="entry name" value="DIGUANYLATE CYCLASE DGCP"/>
    <property type="match status" value="1"/>
</dbReference>
<proteinExistence type="predicted"/>
<dbReference type="Pfam" id="PF00990">
    <property type="entry name" value="GGDEF"/>
    <property type="match status" value="1"/>
</dbReference>
<dbReference type="InterPro" id="IPR052155">
    <property type="entry name" value="Biofilm_reg_signaling"/>
</dbReference>
<dbReference type="Gene3D" id="3.30.70.270">
    <property type="match status" value="1"/>
</dbReference>
<dbReference type="AlphaFoldDB" id="A0A545AXA8"/>
<dbReference type="NCBIfam" id="TIGR00254">
    <property type="entry name" value="GGDEF"/>
    <property type="match status" value="1"/>
</dbReference>
<dbReference type="RefSeq" id="WP_142703367.1">
    <property type="nucleotide sequence ID" value="NZ_VIRS01000003.1"/>
</dbReference>
<keyword evidence="4" id="KW-1185">Reference proteome</keyword>
<dbReference type="Gene3D" id="3.30.450.40">
    <property type="match status" value="1"/>
</dbReference>
<gene>
    <name evidence="3" type="ORF">FL583_05560</name>
</gene>
<dbReference type="Proteomes" id="UP000317982">
    <property type="component" value="Unassembled WGS sequence"/>
</dbReference>
<dbReference type="InterPro" id="IPR029787">
    <property type="entry name" value="Nucleotide_cyclase"/>
</dbReference>
<dbReference type="SUPFAM" id="SSF55781">
    <property type="entry name" value="GAF domain-like"/>
    <property type="match status" value="1"/>
</dbReference>
<dbReference type="InParanoid" id="A0A545AXA8"/>
<evidence type="ECO:0000313" key="3">
    <source>
        <dbReference type="EMBL" id="TQS45960.1"/>
    </source>
</evidence>
<dbReference type="PANTHER" id="PTHR44757:SF2">
    <property type="entry name" value="BIOFILM ARCHITECTURE MAINTENANCE PROTEIN MBAA"/>
    <property type="match status" value="1"/>
</dbReference>
<evidence type="ECO:0000259" key="2">
    <source>
        <dbReference type="PROSITE" id="PS50887"/>
    </source>
</evidence>
<dbReference type="InterPro" id="IPR000160">
    <property type="entry name" value="GGDEF_dom"/>
</dbReference>
<dbReference type="InterPro" id="IPR029016">
    <property type="entry name" value="GAF-like_dom_sf"/>
</dbReference>
<dbReference type="CDD" id="cd01949">
    <property type="entry name" value="GGDEF"/>
    <property type="match status" value="1"/>
</dbReference>
<dbReference type="EMBL" id="VIRS01000003">
    <property type="protein sequence ID" value="TQS45960.1"/>
    <property type="molecule type" value="Genomic_DNA"/>
</dbReference>
<protein>
    <submittedName>
        <fullName evidence="3">GGDEF domain-containing protein</fullName>
    </submittedName>
</protein>
<evidence type="ECO:0000256" key="1">
    <source>
        <dbReference type="SAM" id="MobiDB-lite"/>
    </source>
</evidence>
<dbReference type="InterPro" id="IPR043128">
    <property type="entry name" value="Rev_trsase/Diguanyl_cyclase"/>
</dbReference>
<name>A0A545AXA8_9ACTN</name>
<reference evidence="3 4" key="1">
    <citation type="submission" date="2019-07" db="EMBL/GenBank/DDBJ databases">
        <title>Cryptosporangium phraense sp. nov., isolated from plant litter.</title>
        <authorList>
            <person name="Suriyachadkun C."/>
        </authorList>
    </citation>
    <scope>NUCLEOTIDE SEQUENCE [LARGE SCALE GENOMIC DNA]</scope>
    <source>
        <strain evidence="3 4">A-T 5661</strain>
    </source>
</reference>
<accession>A0A545AXA8</accession>
<comment type="caution">
    <text evidence="3">The sequence shown here is derived from an EMBL/GenBank/DDBJ whole genome shotgun (WGS) entry which is preliminary data.</text>
</comment>